<dbReference type="Pfam" id="PF07963">
    <property type="entry name" value="N_methyl"/>
    <property type="match status" value="1"/>
</dbReference>
<evidence type="ECO:0000313" key="3">
    <source>
        <dbReference type="EMBL" id="SDK82540.1"/>
    </source>
</evidence>
<protein>
    <submittedName>
        <fullName evidence="3">MSHA pilin protein MshD</fullName>
    </submittedName>
</protein>
<reference evidence="4" key="1">
    <citation type="submission" date="2016-10" db="EMBL/GenBank/DDBJ databases">
        <authorList>
            <person name="Varghese N."/>
            <person name="Submissions S."/>
        </authorList>
    </citation>
    <scope>NUCLEOTIDE SEQUENCE [LARGE SCALE GENOMIC DNA]</scope>
    <source>
        <strain evidence="4">CBMB127</strain>
    </source>
</reference>
<dbReference type="OrthoDB" id="8759523at2"/>
<sequence>MITMNHSNNKQSISINRKHHQGFSLVELVVFIVIVTTAIAGVVGALAWMSSHSADPLARKQAIAIAESLMQEIQQMPFTLCDPDDPNASTATSAGNCTVSQSANLNGPTPASESRYSASDPFDNVADYGGFTMPGGGCPSICRIGNNAAIPGLDAYAASVAITQAGGTAPFTGMSTDAVLKIVVTVTGPANTTIRLTGFRVRYAPRI</sequence>
<dbReference type="AlphaFoldDB" id="A0A1G9F2J6"/>
<dbReference type="Proteomes" id="UP000198629">
    <property type="component" value="Unassembled WGS sequence"/>
</dbReference>
<proteinExistence type="predicted"/>
<feature type="region of interest" description="Disordered" evidence="1">
    <location>
        <begin position="89"/>
        <end position="117"/>
    </location>
</feature>
<name>A0A1G9F2J6_9PROT</name>
<keyword evidence="2" id="KW-1133">Transmembrane helix</keyword>
<dbReference type="STRING" id="492660.SAMN05192566_2582"/>
<organism evidence="3 4">
    <name type="scientific">Methylophilus rhizosphaerae</name>
    <dbReference type="NCBI Taxonomy" id="492660"/>
    <lineage>
        <taxon>Bacteria</taxon>
        <taxon>Pseudomonadati</taxon>
        <taxon>Pseudomonadota</taxon>
        <taxon>Betaproteobacteria</taxon>
        <taxon>Nitrosomonadales</taxon>
        <taxon>Methylophilaceae</taxon>
        <taxon>Methylophilus</taxon>
    </lineage>
</organism>
<keyword evidence="2" id="KW-0812">Transmembrane</keyword>
<dbReference type="EMBL" id="FNFX01000005">
    <property type="protein sequence ID" value="SDK82540.1"/>
    <property type="molecule type" value="Genomic_DNA"/>
</dbReference>
<feature type="transmembrane region" description="Helical" evidence="2">
    <location>
        <begin position="25"/>
        <end position="49"/>
    </location>
</feature>
<keyword evidence="4" id="KW-1185">Reference proteome</keyword>
<evidence type="ECO:0000256" key="2">
    <source>
        <dbReference type="SAM" id="Phobius"/>
    </source>
</evidence>
<gene>
    <name evidence="3" type="ORF">SAMN05192566_2582</name>
</gene>
<keyword evidence="2" id="KW-0472">Membrane</keyword>
<dbReference type="InterPro" id="IPR012902">
    <property type="entry name" value="N_methyl_site"/>
</dbReference>
<accession>A0A1G9F2J6</accession>
<dbReference type="PROSITE" id="PS00409">
    <property type="entry name" value="PROKAR_NTER_METHYL"/>
    <property type="match status" value="1"/>
</dbReference>
<evidence type="ECO:0000313" key="4">
    <source>
        <dbReference type="Proteomes" id="UP000198629"/>
    </source>
</evidence>
<evidence type="ECO:0000256" key="1">
    <source>
        <dbReference type="SAM" id="MobiDB-lite"/>
    </source>
</evidence>